<feature type="compositionally biased region" description="Low complexity" evidence="1">
    <location>
        <begin position="15"/>
        <end position="29"/>
    </location>
</feature>
<dbReference type="InterPro" id="IPR025952">
    <property type="entry name" value="R3H-assoc_dom"/>
</dbReference>
<reference evidence="3 5" key="1">
    <citation type="submission" date="2015-05" db="EMBL/GenBank/DDBJ databases">
        <authorList>
            <person name="Wang D.B."/>
            <person name="Wang M."/>
        </authorList>
    </citation>
    <scope>NUCLEOTIDE SEQUENCE [LARGE SCALE GENOMIC DNA]</scope>
    <source>
        <strain evidence="3">VL1</strain>
    </source>
</reference>
<reference evidence="4" key="2">
    <citation type="journal article" date="2021" name="Mol. Plant Pathol.">
        <title>A 20-kb lineage-specific genomic region tames virulence in pathogenic amphidiploid Verticillium longisporum.</title>
        <authorList>
            <person name="Harting R."/>
            <person name="Starke J."/>
            <person name="Kusch H."/>
            <person name="Poggeler S."/>
            <person name="Maurus I."/>
            <person name="Schluter R."/>
            <person name="Landesfeind M."/>
            <person name="Bulla I."/>
            <person name="Nowrousian M."/>
            <person name="de Jonge R."/>
            <person name="Stahlhut G."/>
            <person name="Hoff K.J."/>
            <person name="Asshauer K.P."/>
            <person name="Thurmer A."/>
            <person name="Stanke M."/>
            <person name="Daniel R."/>
            <person name="Morgenstern B."/>
            <person name="Thomma B.P.H.J."/>
            <person name="Kronstad J.W."/>
            <person name="Braus-Stromeyer S.A."/>
            <person name="Braus G.H."/>
        </authorList>
    </citation>
    <scope>NUCLEOTIDE SEQUENCE</scope>
    <source>
        <strain evidence="4">Vl32</strain>
    </source>
</reference>
<dbReference type="EMBL" id="JAEMWZ010000008">
    <property type="protein sequence ID" value="KAG7143230.1"/>
    <property type="molecule type" value="Genomic_DNA"/>
</dbReference>
<feature type="compositionally biased region" description="Basic and acidic residues" evidence="1">
    <location>
        <begin position="78"/>
        <end position="93"/>
    </location>
</feature>
<dbReference type="Proteomes" id="UP000689129">
    <property type="component" value="Unassembled WGS sequence"/>
</dbReference>
<sequence>MPGLYSAVPPPSEGPGPAASPAVKAASPSPRTPSRQNNHATPPGVIDIEAWTISALQSLSVSPIARGTGSPLTIPLDEAPKQKEDKTQAEGTRRTVTIAVDPRAEPIRRPLSRRDSLKSRDAALKGSEGSRQRRRWENDRLIGVPNAQPPIPSDFEPRPTHPIHHVPYHLAAFWDRDSPTSASVRQRLDTKSLAQQARRKTQQLANGSATGRGAGMVPRDLRDYTKRSPAIKNWVRFLEEPVRNFVRQQRGDAPVDEDTDAEGLDSEDEEIVFVGRKNQPTPAAAAAAAAKAQGWKKATRDDGSGNLETGVVFDELGDDDSASFKRWLTHSISDYYGLESRSVTTGTPARRVVYIGSKQLETKHRGPNASHDLPRPLWEIC</sequence>
<dbReference type="OrthoDB" id="10256743at2759"/>
<evidence type="ECO:0000313" key="5">
    <source>
        <dbReference type="Proteomes" id="UP000044602"/>
    </source>
</evidence>
<proteinExistence type="predicted"/>
<dbReference type="SUPFAM" id="SSF82708">
    <property type="entry name" value="R3H domain"/>
    <property type="match status" value="1"/>
</dbReference>
<evidence type="ECO:0000313" key="3">
    <source>
        <dbReference type="EMBL" id="CRK11679.1"/>
    </source>
</evidence>
<evidence type="ECO:0000259" key="2">
    <source>
        <dbReference type="Pfam" id="PF13902"/>
    </source>
</evidence>
<dbReference type="AlphaFoldDB" id="A0A0G4KPJ8"/>
<protein>
    <recommendedName>
        <fullName evidence="2">R3H-associated N-terminal domain-containing protein</fullName>
    </recommendedName>
</protein>
<evidence type="ECO:0000256" key="1">
    <source>
        <dbReference type="SAM" id="MobiDB-lite"/>
    </source>
</evidence>
<feature type="domain" description="R3H-associated N-terminal" evidence="2">
    <location>
        <begin position="111"/>
        <end position="227"/>
    </location>
</feature>
<evidence type="ECO:0000313" key="4">
    <source>
        <dbReference type="EMBL" id="KAG7143230.1"/>
    </source>
</evidence>
<feature type="region of interest" description="Disordered" evidence="1">
    <location>
        <begin position="186"/>
        <end position="222"/>
    </location>
</feature>
<dbReference type="CDD" id="cd02325">
    <property type="entry name" value="R3H"/>
    <property type="match status" value="1"/>
</dbReference>
<dbReference type="Pfam" id="PF13902">
    <property type="entry name" value="R3H-assoc"/>
    <property type="match status" value="1"/>
</dbReference>
<gene>
    <name evidence="3" type="ORF">BN1708_010248</name>
    <name evidence="4" type="ORF">HYQ45_000481</name>
</gene>
<dbReference type="EMBL" id="CVQH01003113">
    <property type="protein sequence ID" value="CRK11679.1"/>
    <property type="molecule type" value="Genomic_DNA"/>
</dbReference>
<keyword evidence="5" id="KW-1185">Reference proteome</keyword>
<feature type="region of interest" description="Disordered" evidence="1">
    <location>
        <begin position="1"/>
        <end position="43"/>
    </location>
</feature>
<dbReference type="GO" id="GO:0003676">
    <property type="term" value="F:nucleic acid binding"/>
    <property type="evidence" value="ECO:0007669"/>
    <property type="project" value="InterPro"/>
</dbReference>
<dbReference type="Proteomes" id="UP000044602">
    <property type="component" value="Unassembled WGS sequence"/>
</dbReference>
<organism evidence="3 5">
    <name type="scientific">Verticillium longisporum</name>
    <name type="common">Verticillium dahliae var. longisporum</name>
    <dbReference type="NCBI Taxonomy" id="100787"/>
    <lineage>
        <taxon>Eukaryota</taxon>
        <taxon>Fungi</taxon>
        <taxon>Dikarya</taxon>
        <taxon>Ascomycota</taxon>
        <taxon>Pezizomycotina</taxon>
        <taxon>Sordariomycetes</taxon>
        <taxon>Hypocreomycetidae</taxon>
        <taxon>Glomerellales</taxon>
        <taxon>Plectosphaerellaceae</taxon>
        <taxon>Verticillium</taxon>
    </lineage>
</organism>
<dbReference type="InterPro" id="IPR036867">
    <property type="entry name" value="R3H_dom_sf"/>
</dbReference>
<accession>A0A0G4KPJ8</accession>
<feature type="compositionally biased region" description="Basic and acidic residues" evidence="1">
    <location>
        <begin position="102"/>
        <end position="137"/>
    </location>
</feature>
<name>A0A0G4KPJ8_VERLO</name>
<feature type="region of interest" description="Disordered" evidence="1">
    <location>
        <begin position="63"/>
        <end position="137"/>
    </location>
</feature>